<feature type="compositionally biased region" description="Low complexity" evidence="1">
    <location>
        <begin position="208"/>
        <end position="234"/>
    </location>
</feature>
<keyword evidence="3" id="KW-1185">Reference proteome</keyword>
<evidence type="ECO:0000313" key="3">
    <source>
        <dbReference type="Proteomes" id="UP000654913"/>
    </source>
</evidence>
<evidence type="ECO:0000313" key="2">
    <source>
        <dbReference type="EMBL" id="BCS23061.1"/>
    </source>
</evidence>
<dbReference type="AlphaFoldDB" id="A0A7R7XKD6"/>
<name>A0A7R7XKD6_9EURO</name>
<feature type="compositionally biased region" description="Polar residues" evidence="1">
    <location>
        <begin position="460"/>
        <end position="476"/>
    </location>
</feature>
<dbReference type="Proteomes" id="UP000654913">
    <property type="component" value="Chromosome 3"/>
</dbReference>
<accession>A0A7R7XKD6</accession>
<feature type="region of interest" description="Disordered" evidence="1">
    <location>
        <begin position="1"/>
        <end position="373"/>
    </location>
</feature>
<gene>
    <name evidence="2" type="ORF">APUU_31286S</name>
</gene>
<protein>
    <submittedName>
        <fullName evidence="2">Uncharacterized protein</fullName>
    </submittedName>
</protein>
<dbReference type="KEGG" id="apuu:APUU_31286S"/>
<dbReference type="EMBL" id="AP024445">
    <property type="protein sequence ID" value="BCS23061.1"/>
    <property type="molecule type" value="Genomic_DNA"/>
</dbReference>
<sequence length="587" mass="62160">MSAPGNPWTNNETPDDAPFSERGFGLPPSPKPPAPGSTVSMKDGPDGGQIGSSSADKDGDQPPLKPTADATEGNKDGDDEGQIKPFFLEMGGDTPTTGSQRNKGKGKDNAGKGDDESQEQPPTVVTDERMPKIAAIPSKDSASVMPARPPPFDGGRLASSIPGSVASRVKALDDTMPLRPARPSMDFTKDSAPGPSAARLSIGSEKMPSSIPKDSPPSSTNSTVPPAPSSVTSVGISDKAPGPEPTLSRNPSPLPSPRGSVQSDNDGGAPGQSHKSGQGGGSSYIEDPALYYGDASSEQAVPGEPTSWRTYMPPDSDIELPSTAPNSGQYGSDYKEDPAPYCRDPSPEQGVPREPSNMSPGRMWTPPSSHTKMPCIPPKFGNYGCMDKEDVALYYKDPSPEKWEAYRGKGGDGVEDKLPSAPHETDSLQPEPTFHDLYDESPQESQSHSPHTTDRPGPGSQESGPNIQPSSDTPPQNGERKFTSLNNQCEECASVRKTISSCVPEIYLRCPPDMHPVMLKFTIWGSVVDASQIAMSLTRYLYTSGPPGVRVNAAVRRAASATHREGRWPGFCVAEIFVFEEGRGEAA</sequence>
<reference evidence="2" key="1">
    <citation type="submission" date="2021-01" db="EMBL/GenBank/DDBJ databases">
        <authorList>
            <consortium name="Aspergillus puulaauensis MK2 genome sequencing consortium"/>
            <person name="Kazuki M."/>
            <person name="Futagami T."/>
        </authorList>
    </citation>
    <scope>NUCLEOTIDE SEQUENCE</scope>
    <source>
        <strain evidence="2">MK2</strain>
    </source>
</reference>
<organism evidence="2 3">
    <name type="scientific">Aspergillus puulaauensis</name>
    <dbReference type="NCBI Taxonomy" id="1220207"/>
    <lineage>
        <taxon>Eukaryota</taxon>
        <taxon>Fungi</taxon>
        <taxon>Dikarya</taxon>
        <taxon>Ascomycota</taxon>
        <taxon>Pezizomycotina</taxon>
        <taxon>Eurotiomycetes</taxon>
        <taxon>Eurotiomycetidae</taxon>
        <taxon>Eurotiales</taxon>
        <taxon>Aspergillaceae</taxon>
        <taxon>Aspergillus</taxon>
    </lineage>
</organism>
<dbReference type="GeneID" id="64973066"/>
<proteinExistence type="predicted"/>
<feature type="compositionally biased region" description="Basic and acidic residues" evidence="1">
    <location>
        <begin position="398"/>
        <end position="426"/>
    </location>
</feature>
<feature type="region of interest" description="Disordered" evidence="1">
    <location>
        <begin position="398"/>
        <end position="482"/>
    </location>
</feature>
<reference evidence="2" key="2">
    <citation type="submission" date="2021-02" db="EMBL/GenBank/DDBJ databases">
        <title>Aspergillus puulaauensis MK2 genome sequence.</title>
        <authorList>
            <person name="Futagami T."/>
            <person name="Mori K."/>
            <person name="Kadooka C."/>
            <person name="Tanaka T."/>
        </authorList>
    </citation>
    <scope>NUCLEOTIDE SEQUENCE</scope>
    <source>
        <strain evidence="2">MK2</strain>
    </source>
</reference>
<dbReference type="OrthoDB" id="10623202at2759"/>
<evidence type="ECO:0000256" key="1">
    <source>
        <dbReference type="SAM" id="MobiDB-lite"/>
    </source>
</evidence>
<feature type="compositionally biased region" description="Basic and acidic residues" evidence="1">
    <location>
        <begin position="105"/>
        <end position="115"/>
    </location>
</feature>
<dbReference type="RefSeq" id="XP_041555255.1">
    <property type="nucleotide sequence ID" value="XM_041702472.1"/>
</dbReference>